<evidence type="ECO:0000256" key="6">
    <source>
        <dbReference type="ARBA" id="ARBA00022692"/>
    </source>
</evidence>
<dbReference type="InterPro" id="IPR020052">
    <property type="entry name" value="Ribosomal_eL31_CS"/>
</dbReference>
<comment type="similarity">
    <text evidence="3">Belongs to the eukaryotic ribosomal protein eL31 family.</text>
</comment>
<dbReference type="CDD" id="cd00463">
    <property type="entry name" value="Ribosomal_L31e"/>
    <property type="match status" value="1"/>
</dbReference>
<dbReference type="Gene3D" id="3.10.440.10">
    <property type="match status" value="1"/>
</dbReference>
<keyword evidence="4" id="KW-0813">Transport</keyword>
<evidence type="ECO:0000256" key="1">
    <source>
        <dbReference type="ARBA" id="ARBA00004610"/>
    </source>
</evidence>
<dbReference type="InterPro" id="IPR000054">
    <property type="entry name" value="Ribosomal_eL31"/>
</dbReference>
<dbReference type="SMART" id="SM00240">
    <property type="entry name" value="FHA"/>
    <property type="match status" value="1"/>
</dbReference>
<dbReference type="GO" id="GO:1990904">
    <property type="term" value="C:ribonucleoprotein complex"/>
    <property type="evidence" value="ECO:0007669"/>
    <property type="project" value="UniProtKB-KW"/>
</dbReference>
<evidence type="ECO:0000256" key="9">
    <source>
        <dbReference type="ARBA" id="ARBA00022980"/>
    </source>
</evidence>
<evidence type="ECO:0000256" key="10">
    <source>
        <dbReference type="ARBA" id="ARBA00022989"/>
    </source>
</evidence>
<evidence type="ECO:0000256" key="16">
    <source>
        <dbReference type="ARBA" id="ARBA00035337"/>
    </source>
</evidence>
<evidence type="ECO:0000256" key="3">
    <source>
        <dbReference type="ARBA" id="ARBA00010808"/>
    </source>
</evidence>
<dbReference type="GO" id="GO:0005886">
    <property type="term" value="C:plasma membrane"/>
    <property type="evidence" value="ECO:0007669"/>
    <property type="project" value="UniProtKB-SubCell"/>
</dbReference>
<dbReference type="GO" id="GO:0034220">
    <property type="term" value="P:monoatomic ion transmembrane transport"/>
    <property type="evidence" value="ECO:0007669"/>
    <property type="project" value="UniProtKB-KW"/>
</dbReference>
<dbReference type="PANTHER" id="PTHR15715:SF37">
    <property type="entry name" value="LD47843P"/>
    <property type="match status" value="1"/>
</dbReference>
<dbReference type="GO" id="GO:0003735">
    <property type="term" value="F:structural constituent of ribosome"/>
    <property type="evidence" value="ECO:0007669"/>
    <property type="project" value="InterPro"/>
</dbReference>
<keyword evidence="12" id="KW-0472">Membrane</keyword>
<dbReference type="InterPro" id="IPR000990">
    <property type="entry name" value="Innexin"/>
</dbReference>
<name>A0A8T0A1A4_9BILA</name>
<dbReference type="EMBL" id="JABEBT010000006">
    <property type="protein sequence ID" value="KAF7639340.1"/>
    <property type="molecule type" value="Genomic_DNA"/>
</dbReference>
<dbReference type="SUPFAM" id="SSF49879">
    <property type="entry name" value="SMAD/FHA domain"/>
    <property type="match status" value="1"/>
</dbReference>
<evidence type="ECO:0000256" key="7">
    <source>
        <dbReference type="ARBA" id="ARBA00022868"/>
    </source>
</evidence>
<dbReference type="Gene3D" id="2.60.200.20">
    <property type="match status" value="1"/>
</dbReference>
<feature type="coiled-coil region" evidence="17">
    <location>
        <begin position="285"/>
        <end position="369"/>
    </location>
</feature>
<evidence type="ECO:0000313" key="19">
    <source>
        <dbReference type="EMBL" id="KAF7639340.1"/>
    </source>
</evidence>
<gene>
    <name evidence="19" type="ORF">Mgra_00001304</name>
</gene>
<dbReference type="Pfam" id="PF00876">
    <property type="entry name" value="Innexin"/>
    <property type="match status" value="1"/>
</dbReference>
<keyword evidence="14" id="KW-0407">Ion channel</keyword>
<organism evidence="19 20">
    <name type="scientific">Meloidogyne graminicola</name>
    <dbReference type="NCBI Taxonomy" id="189291"/>
    <lineage>
        <taxon>Eukaryota</taxon>
        <taxon>Metazoa</taxon>
        <taxon>Ecdysozoa</taxon>
        <taxon>Nematoda</taxon>
        <taxon>Chromadorea</taxon>
        <taxon>Rhabditida</taxon>
        <taxon>Tylenchina</taxon>
        <taxon>Tylenchomorpha</taxon>
        <taxon>Tylenchoidea</taxon>
        <taxon>Meloidogynidae</taxon>
        <taxon>Meloidogyninae</taxon>
        <taxon>Meloidogyne</taxon>
    </lineage>
</organism>
<dbReference type="OrthoDB" id="687730at2759"/>
<keyword evidence="8" id="KW-0965">Cell junction</keyword>
<evidence type="ECO:0000256" key="14">
    <source>
        <dbReference type="ARBA" id="ARBA00023303"/>
    </source>
</evidence>
<dbReference type="InterPro" id="IPR051176">
    <property type="entry name" value="Cent_Immune-Sig_Mod"/>
</dbReference>
<reference evidence="19" key="1">
    <citation type="journal article" date="2020" name="Ecol. Evol.">
        <title>Genome structure and content of the rice root-knot nematode (Meloidogyne graminicola).</title>
        <authorList>
            <person name="Phan N.T."/>
            <person name="Danchin E.G.J."/>
            <person name="Klopp C."/>
            <person name="Perfus-Barbeoch L."/>
            <person name="Kozlowski D.K."/>
            <person name="Koutsovoulos G.D."/>
            <person name="Lopez-Roques C."/>
            <person name="Bouchez O."/>
            <person name="Zahm M."/>
            <person name="Besnard G."/>
            <person name="Bellafiore S."/>
        </authorList>
    </citation>
    <scope>NUCLEOTIDE SEQUENCE</scope>
    <source>
        <strain evidence="19">VN-18</strain>
    </source>
</reference>
<keyword evidence="17" id="KW-0175">Coiled coil</keyword>
<evidence type="ECO:0000256" key="13">
    <source>
        <dbReference type="ARBA" id="ARBA00023274"/>
    </source>
</evidence>
<evidence type="ECO:0000256" key="5">
    <source>
        <dbReference type="ARBA" id="ARBA00022475"/>
    </source>
</evidence>
<keyword evidence="6" id="KW-0812">Transmembrane</keyword>
<dbReference type="SMART" id="SM01380">
    <property type="entry name" value="Ribosomal_L31e"/>
    <property type="match status" value="1"/>
</dbReference>
<dbReference type="Pfam" id="PF01198">
    <property type="entry name" value="Ribosomal_L31e"/>
    <property type="match status" value="1"/>
</dbReference>
<dbReference type="PROSITE" id="PS01144">
    <property type="entry name" value="RIBOSOMAL_L31E"/>
    <property type="match status" value="1"/>
</dbReference>
<dbReference type="GO" id="GO:0005921">
    <property type="term" value="C:gap junction"/>
    <property type="evidence" value="ECO:0007669"/>
    <property type="project" value="UniProtKB-SubCell"/>
</dbReference>
<dbReference type="GO" id="GO:0005840">
    <property type="term" value="C:ribosome"/>
    <property type="evidence" value="ECO:0007669"/>
    <property type="project" value="UniProtKB-KW"/>
</dbReference>
<dbReference type="Pfam" id="PF00498">
    <property type="entry name" value="FHA"/>
    <property type="match status" value="1"/>
</dbReference>
<dbReference type="Proteomes" id="UP000605970">
    <property type="component" value="Unassembled WGS sequence"/>
</dbReference>
<feature type="domain" description="FHA" evidence="18">
    <location>
        <begin position="99"/>
        <end position="155"/>
    </location>
</feature>
<dbReference type="SUPFAM" id="SSF54575">
    <property type="entry name" value="Ribosomal protein L31e"/>
    <property type="match status" value="1"/>
</dbReference>
<evidence type="ECO:0000256" key="11">
    <source>
        <dbReference type="ARBA" id="ARBA00023065"/>
    </source>
</evidence>
<evidence type="ECO:0000313" key="20">
    <source>
        <dbReference type="Proteomes" id="UP000605970"/>
    </source>
</evidence>
<dbReference type="FunFam" id="3.10.440.10:FF:000001">
    <property type="entry name" value="60S ribosomal protein L31"/>
    <property type="match status" value="1"/>
</dbReference>
<dbReference type="PROSITE" id="PS50006">
    <property type="entry name" value="FHA_DOMAIN"/>
    <property type="match status" value="1"/>
</dbReference>
<keyword evidence="10" id="KW-1133">Transmembrane helix</keyword>
<proteinExistence type="inferred from homology"/>
<evidence type="ECO:0000256" key="17">
    <source>
        <dbReference type="SAM" id="Coils"/>
    </source>
</evidence>
<keyword evidence="20" id="KW-1185">Reference proteome</keyword>
<keyword evidence="7" id="KW-0303">Gap junction</keyword>
<accession>A0A8T0A1A4</accession>
<dbReference type="PANTHER" id="PTHR15715">
    <property type="entry name" value="CENTROSOMAL PROTEIN OF 170 KDA"/>
    <property type="match status" value="1"/>
</dbReference>
<comment type="subcellular location">
    <subcellularLocation>
        <location evidence="1">Cell junction</location>
        <location evidence="1">Gap junction</location>
    </subcellularLocation>
    <subcellularLocation>
        <location evidence="2">Cell membrane</location>
        <topology evidence="2">Multi-pass membrane protein</topology>
    </subcellularLocation>
</comment>
<dbReference type="InterPro" id="IPR008984">
    <property type="entry name" value="SMAD_FHA_dom_sf"/>
</dbReference>
<evidence type="ECO:0000256" key="2">
    <source>
        <dbReference type="ARBA" id="ARBA00004651"/>
    </source>
</evidence>
<dbReference type="AlphaFoldDB" id="A0A8T0A1A4"/>
<dbReference type="CDD" id="cd22679">
    <property type="entry name" value="FHA_SLMAP"/>
    <property type="match status" value="1"/>
</dbReference>
<evidence type="ECO:0000259" key="18">
    <source>
        <dbReference type="PROSITE" id="PS50006"/>
    </source>
</evidence>
<evidence type="ECO:0000256" key="4">
    <source>
        <dbReference type="ARBA" id="ARBA00022448"/>
    </source>
</evidence>
<keyword evidence="9" id="KW-0689">Ribosomal protein</keyword>
<keyword evidence="11" id="KW-0406">Ion transport</keyword>
<sequence>MSLANSIPPIIPSSSSSTLTSPIICENINDNAPNYKQDNQQLNNLSKNSGTCVTNAKEGVSISSGKQPLKSYCILTPCSNSHPFEERKILVTRSEENSVKIGRSIVRLQPAHNNAIFDCKVLSRNHASLWMNDEGHFFIKDTRSSNGTFINNERLSPSGEESEPKELYSGDILQLGVEIVDNTKKVASGCVTCIIRLTNEKGEEYADRPQSDSFAFPIRNENQIPLNYTLLLGQRLQTIEGQLLTAQEQLQTKWDEHINQELLLSRIELLESQLTYLNTKNATTNKNAQTTSSNAIETKDEIENELKREIRELIEDRAKTEQLAKDSLRKKCEEMQEAAMRLNDVETGLRNVEEECSFLRQRCADYDLQLNKQRDNYDTLMLKYNEYRAPRAIKEVKKFAEKQMGTPDVRVDTRLNKFLWSKGIRNVPYRVRVRLSRRRNDDEDSPHKLYTLVTHVPVTSYKRLTTVNVDKIWANFVHQYCYVTGTYTKHYAADGTEEKIFVDYYQWVPFVLIIQAFAFLVDRCDELFGVIAVPSADNAVANGNVVIKHFNTDRKTVSNFVDRVLGNDGVLLLHFIKLNNGELIAVEICSRLFHIDAHNKK</sequence>
<keyword evidence="5" id="KW-1003">Cell membrane</keyword>
<dbReference type="InterPro" id="IPR000253">
    <property type="entry name" value="FHA_dom"/>
</dbReference>
<evidence type="ECO:0000256" key="8">
    <source>
        <dbReference type="ARBA" id="ARBA00022949"/>
    </source>
</evidence>
<evidence type="ECO:0000256" key="12">
    <source>
        <dbReference type="ARBA" id="ARBA00023136"/>
    </source>
</evidence>
<comment type="caution">
    <text evidence="19">The sequence shown here is derived from an EMBL/GenBank/DDBJ whole genome shotgun (WGS) entry which is preliminary data.</text>
</comment>
<protein>
    <recommendedName>
        <fullName evidence="15">Large ribosomal subunit protein eL31</fullName>
    </recommendedName>
    <alternativeName>
        <fullName evidence="16">60S ribosomal protein L31</fullName>
    </alternativeName>
</protein>
<dbReference type="InterPro" id="IPR023621">
    <property type="entry name" value="Ribosomal_eL31_dom_sf"/>
</dbReference>
<dbReference type="GO" id="GO:0006412">
    <property type="term" value="P:translation"/>
    <property type="evidence" value="ECO:0007669"/>
    <property type="project" value="InterPro"/>
</dbReference>
<evidence type="ECO:0000256" key="15">
    <source>
        <dbReference type="ARBA" id="ARBA00035230"/>
    </source>
</evidence>
<keyword evidence="13" id="KW-0687">Ribonucleoprotein</keyword>